<gene>
    <name evidence="2" type="primary">LOC107800872</name>
</gene>
<name>A0A1S4ASS3_TOBAC</name>
<evidence type="ECO:0000313" key="2">
    <source>
        <dbReference type="RefSeq" id="XP_016479610.1"/>
    </source>
</evidence>
<reference evidence="2" key="2">
    <citation type="submission" date="2025-08" db="UniProtKB">
        <authorList>
            <consortium name="RefSeq"/>
        </authorList>
    </citation>
    <scope>IDENTIFICATION</scope>
</reference>
<dbReference type="RefSeq" id="XP_016479610.1">
    <property type="nucleotide sequence ID" value="XM_016624124.1"/>
</dbReference>
<dbReference type="InterPro" id="IPR006869">
    <property type="entry name" value="DUF547"/>
</dbReference>
<keyword evidence="1" id="KW-1185">Reference proteome</keyword>
<evidence type="ECO:0000313" key="1">
    <source>
        <dbReference type="Proteomes" id="UP000790787"/>
    </source>
</evidence>
<dbReference type="Proteomes" id="UP000790787">
    <property type="component" value="Chromosome 5"/>
</dbReference>
<accession>A0A1S4ASS3</accession>
<proteinExistence type="predicted"/>
<dbReference type="OrthoDB" id="418495at2759"/>
<sequence>MQQDMGLEKNYAELKRQIPVNENHNFSKEEVDTANEELIKEVAVLELEVMYLEKYLLSLYRKTFAKRLESLSKERKLSEVKKHNNKSMENPITNSTSPSPSPFENPREECNVTAGAPNLVDTTIVRSHSSLSHTAASFKPSPSVGFLADAVDSYHSLPLSMLEVSTSNGRTAEHIVNSCSNHFRRVPNQLSEEMIKCISAIYFQLADPPLFSYDYPFSPISLSSSTLESFPQGQNDMGTLQCEESSSSNSTMNNPFHVKDSREFSGSFVTMVEVQGLCRDKRRLDGVDHMLQHFRYLVSKLEEVDPRKLKHEEKLAFWINVHNALVMHAFLAYGIPRSNLKRVSQLLKAAYNIGGNTVNVEMIQSSILGCRLPRAGQWIQSLFFPKQKFKAGDARKGYAIERPDPRLRFALCSGSHSDALLRLYTPKRVFQELEVAKEEYLQTNTRLNKQQKLLLPKNVESYAKESDLCPSGLMEMIQHALPEHFIKKYQGKILKKIDWIPHNFTFRYLISHELLESVLSF</sequence>
<dbReference type="Pfam" id="PF04784">
    <property type="entry name" value="DUF547"/>
    <property type="match status" value="1"/>
</dbReference>
<dbReference type="AlphaFoldDB" id="A0A1S4ASS3"/>
<dbReference type="GeneID" id="107800872"/>
<dbReference type="Pfam" id="PF14389">
    <property type="entry name" value="Lzipper-MIP1"/>
    <property type="match status" value="1"/>
</dbReference>
<dbReference type="PANTHER" id="PTHR23054">
    <property type="entry name" value="TERNARY COMPLEX FACTOR MIP1, LEUCINE-ZIPPER-RELATED"/>
    <property type="match status" value="1"/>
</dbReference>
<dbReference type="OMA" id="PGQWFQS"/>
<reference evidence="1" key="1">
    <citation type="journal article" date="2014" name="Nat. Commun.">
        <title>The tobacco genome sequence and its comparison with those of tomato and potato.</title>
        <authorList>
            <person name="Sierro N."/>
            <person name="Battey J.N."/>
            <person name="Ouadi S."/>
            <person name="Bakaher N."/>
            <person name="Bovet L."/>
            <person name="Willig A."/>
            <person name="Goepfert S."/>
            <person name="Peitsch M.C."/>
            <person name="Ivanov N.V."/>
        </authorList>
    </citation>
    <scope>NUCLEOTIDE SEQUENCE [LARGE SCALE GENOMIC DNA]</scope>
</reference>
<dbReference type="InterPro" id="IPR025757">
    <property type="entry name" value="MIP1_Leuzipper"/>
</dbReference>
<organism evidence="1 2">
    <name type="scientific">Nicotiana tabacum</name>
    <name type="common">Common tobacco</name>
    <dbReference type="NCBI Taxonomy" id="4097"/>
    <lineage>
        <taxon>Eukaryota</taxon>
        <taxon>Viridiplantae</taxon>
        <taxon>Streptophyta</taxon>
        <taxon>Embryophyta</taxon>
        <taxon>Tracheophyta</taxon>
        <taxon>Spermatophyta</taxon>
        <taxon>Magnoliopsida</taxon>
        <taxon>eudicotyledons</taxon>
        <taxon>Gunneridae</taxon>
        <taxon>Pentapetalae</taxon>
        <taxon>asterids</taxon>
        <taxon>lamiids</taxon>
        <taxon>Solanales</taxon>
        <taxon>Solanaceae</taxon>
        <taxon>Nicotianoideae</taxon>
        <taxon>Nicotianeae</taxon>
        <taxon>Nicotiana</taxon>
    </lineage>
</organism>
<protein>
    <submittedName>
        <fullName evidence="2">Uncharacterized protein isoform X2</fullName>
    </submittedName>
</protein>
<dbReference type="PANTHER" id="PTHR23054:SF20">
    <property type="entry name" value="DUF547 DOMAIN-CONTAINING PROTEIN"/>
    <property type="match status" value="1"/>
</dbReference>